<feature type="signal peptide" evidence="2">
    <location>
        <begin position="1"/>
        <end position="21"/>
    </location>
</feature>
<organism evidence="3 4">
    <name type="scientific">Gigaspora margarita</name>
    <dbReference type="NCBI Taxonomy" id="4874"/>
    <lineage>
        <taxon>Eukaryota</taxon>
        <taxon>Fungi</taxon>
        <taxon>Fungi incertae sedis</taxon>
        <taxon>Mucoromycota</taxon>
        <taxon>Glomeromycotina</taxon>
        <taxon>Glomeromycetes</taxon>
        <taxon>Diversisporales</taxon>
        <taxon>Gigasporaceae</taxon>
        <taxon>Gigaspora</taxon>
    </lineage>
</organism>
<gene>
    <name evidence="3" type="ORF">F8M41_009983</name>
</gene>
<feature type="chain" id="PRO_5034273467" evidence="2">
    <location>
        <begin position="22"/>
        <end position="422"/>
    </location>
</feature>
<protein>
    <submittedName>
        <fullName evidence="3">S1 family peptidase</fullName>
    </submittedName>
</protein>
<dbReference type="OrthoDB" id="2345133at2759"/>
<keyword evidence="4" id="KW-1185">Reference proteome</keyword>
<evidence type="ECO:0000313" key="4">
    <source>
        <dbReference type="Proteomes" id="UP000439903"/>
    </source>
</evidence>
<evidence type="ECO:0000256" key="1">
    <source>
        <dbReference type="SAM" id="MobiDB-lite"/>
    </source>
</evidence>
<sequence length="422" mass="47430">MIFQTLLFILFIILQNHSIHSQYQPLANLWNVAENEVPELLVREKNLITGNHLLASLLNEENFGESYIDVKSNKIYINILNLSNKQKILEDSKMEKYKDLLEFNGVFNSLANLNSTFNKLISLNYNDKENNDFINQAKKFNVIIRHRGKEEIPTSSVSNYQYGPNQNKRNLIKRSPPSKRPKLAIEVLGGHGLHNNDHNNSYGCSAGFWVFDEEFPEILLLATVGHCAIKGPFKPDGSVDFYYLGLKALMTNTFVGTMETYDFDPIDRGYVAVNTSNTRLSIFPSIINPDSQTYQVQFIVGQKILSEKDIGSTICKSGYRTHVTCGTLRGIHDTYIMDGKTYKSVLEAELFSAEGDSGSPVFQYVIDDDGVIRGNVNIVGLLLAGNSTVNMTLFHPVDKILVDEDIGIELTLLTVSNIGKIR</sequence>
<evidence type="ECO:0000256" key="2">
    <source>
        <dbReference type="SAM" id="SignalP"/>
    </source>
</evidence>
<reference evidence="3 4" key="1">
    <citation type="journal article" date="2019" name="Environ. Microbiol.">
        <title>At the nexus of three kingdoms: the genome of the mycorrhizal fungus Gigaspora margarita provides insights into plant, endobacterial and fungal interactions.</title>
        <authorList>
            <person name="Venice F."/>
            <person name="Ghignone S."/>
            <person name="Salvioli di Fossalunga A."/>
            <person name="Amselem J."/>
            <person name="Novero M."/>
            <person name="Xianan X."/>
            <person name="Sedzielewska Toro K."/>
            <person name="Morin E."/>
            <person name="Lipzen A."/>
            <person name="Grigoriev I.V."/>
            <person name="Henrissat B."/>
            <person name="Martin F.M."/>
            <person name="Bonfante P."/>
        </authorList>
    </citation>
    <scope>NUCLEOTIDE SEQUENCE [LARGE SCALE GENOMIC DNA]</scope>
    <source>
        <strain evidence="3 4">BEG34</strain>
    </source>
</reference>
<evidence type="ECO:0000313" key="3">
    <source>
        <dbReference type="EMBL" id="KAF0534402.1"/>
    </source>
</evidence>
<feature type="region of interest" description="Disordered" evidence="1">
    <location>
        <begin position="155"/>
        <end position="178"/>
    </location>
</feature>
<dbReference type="InterPro" id="IPR009003">
    <property type="entry name" value="Peptidase_S1_PA"/>
</dbReference>
<dbReference type="CDD" id="cd21112">
    <property type="entry name" value="alphaLP-like"/>
    <property type="match status" value="1"/>
</dbReference>
<dbReference type="AlphaFoldDB" id="A0A8H4AUQ9"/>
<name>A0A8H4AUQ9_GIGMA</name>
<dbReference type="Gene3D" id="2.40.10.10">
    <property type="entry name" value="Trypsin-like serine proteases"/>
    <property type="match status" value="2"/>
</dbReference>
<keyword evidence="2" id="KW-0732">Signal</keyword>
<dbReference type="SUPFAM" id="SSF50494">
    <property type="entry name" value="Trypsin-like serine proteases"/>
    <property type="match status" value="1"/>
</dbReference>
<comment type="caution">
    <text evidence="3">The sequence shown here is derived from an EMBL/GenBank/DDBJ whole genome shotgun (WGS) entry which is preliminary data.</text>
</comment>
<dbReference type="Proteomes" id="UP000439903">
    <property type="component" value="Unassembled WGS sequence"/>
</dbReference>
<dbReference type="EMBL" id="WTPW01000211">
    <property type="protein sequence ID" value="KAF0534402.1"/>
    <property type="molecule type" value="Genomic_DNA"/>
</dbReference>
<proteinExistence type="predicted"/>
<accession>A0A8H4AUQ9</accession>
<feature type="compositionally biased region" description="Polar residues" evidence="1">
    <location>
        <begin position="155"/>
        <end position="169"/>
    </location>
</feature>
<dbReference type="InterPro" id="IPR043504">
    <property type="entry name" value="Peptidase_S1_PA_chymotrypsin"/>
</dbReference>